<name>A0A0F9BKW1_9ZZZZ</name>
<feature type="non-terminal residue" evidence="1">
    <location>
        <position position="1"/>
    </location>
</feature>
<proteinExistence type="predicted"/>
<comment type="caution">
    <text evidence="1">The sequence shown here is derived from an EMBL/GenBank/DDBJ whole genome shotgun (WGS) entry which is preliminary data.</text>
</comment>
<evidence type="ECO:0000313" key="1">
    <source>
        <dbReference type="EMBL" id="KKK85011.1"/>
    </source>
</evidence>
<dbReference type="EMBL" id="LAZR01051504">
    <property type="protein sequence ID" value="KKK85011.1"/>
    <property type="molecule type" value="Genomic_DNA"/>
</dbReference>
<protein>
    <submittedName>
        <fullName evidence="1">Uncharacterized protein</fullName>
    </submittedName>
</protein>
<gene>
    <name evidence="1" type="ORF">LCGC14_2777590</name>
</gene>
<sequence length="28" mass="3158">ILRSLSGVVILIYVVNDIKSNSIKRTKK</sequence>
<accession>A0A0F9BKW1</accession>
<dbReference type="AlphaFoldDB" id="A0A0F9BKW1"/>
<organism evidence="1">
    <name type="scientific">marine sediment metagenome</name>
    <dbReference type="NCBI Taxonomy" id="412755"/>
    <lineage>
        <taxon>unclassified sequences</taxon>
        <taxon>metagenomes</taxon>
        <taxon>ecological metagenomes</taxon>
    </lineage>
</organism>
<reference evidence="1" key="1">
    <citation type="journal article" date="2015" name="Nature">
        <title>Complex archaea that bridge the gap between prokaryotes and eukaryotes.</title>
        <authorList>
            <person name="Spang A."/>
            <person name="Saw J.H."/>
            <person name="Jorgensen S.L."/>
            <person name="Zaremba-Niedzwiedzka K."/>
            <person name="Martijn J."/>
            <person name="Lind A.E."/>
            <person name="van Eijk R."/>
            <person name="Schleper C."/>
            <person name="Guy L."/>
            <person name="Ettema T.J."/>
        </authorList>
    </citation>
    <scope>NUCLEOTIDE SEQUENCE</scope>
</reference>